<keyword evidence="3" id="KW-0067">ATP-binding</keyword>
<dbReference type="InterPro" id="IPR049730">
    <property type="entry name" value="SNF2/RAD54-like_C"/>
</dbReference>
<dbReference type="SMART" id="SM00487">
    <property type="entry name" value="DEXDc"/>
    <property type="match status" value="1"/>
</dbReference>
<gene>
    <name evidence="6" type="ORF">AC578_550</name>
</gene>
<dbReference type="InterPro" id="IPR001650">
    <property type="entry name" value="Helicase_C-like"/>
</dbReference>
<dbReference type="GO" id="GO:0005524">
    <property type="term" value="F:ATP binding"/>
    <property type="evidence" value="ECO:0007669"/>
    <property type="project" value="UniProtKB-KW"/>
</dbReference>
<dbReference type="Gene3D" id="3.40.50.300">
    <property type="entry name" value="P-loop containing nucleotide triphosphate hydrolases"/>
    <property type="match status" value="2"/>
</dbReference>
<dbReference type="PANTHER" id="PTHR45626:SF51">
    <property type="entry name" value="SNF2-RELATED DOMAIN-CONTAINING PROTEIN"/>
    <property type="match status" value="1"/>
</dbReference>
<dbReference type="Pfam" id="PF00176">
    <property type="entry name" value="SNF2-rel_dom"/>
    <property type="match status" value="1"/>
</dbReference>
<feature type="region of interest" description="Disordered" evidence="4">
    <location>
        <begin position="1217"/>
        <end position="1236"/>
    </location>
</feature>
<name>A0A139HY23_9PEZI</name>
<evidence type="ECO:0000259" key="5">
    <source>
        <dbReference type="PROSITE" id="PS51194"/>
    </source>
</evidence>
<keyword evidence="2" id="KW-0378">Hydrolase</keyword>
<dbReference type="InterPro" id="IPR050628">
    <property type="entry name" value="SNF2_RAD54_helicase_TF"/>
</dbReference>
<dbReference type="Pfam" id="PF00271">
    <property type="entry name" value="Helicase_C"/>
    <property type="match status" value="1"/>
</dbReference>
<feature type="compositionally biased region" description="Basic and acidic residues" evidence="4">
    <location>
        <begin position="1168"/>
        <end position="1181"/>
    </location>
</feature>
<dbReference type="GO" id="GO:0006281">
    <property type="term" value="P:DNA repair"/>
    <property type="evidence" value="ECO:0007669"/>
    <property type="project" value="TreeGrafter"/>
</dbReference>
<organism evidence="6 7">
    <name type="scientific">Pseudocercospora eumusae</name>
    <dbReference type="NCBI Taxonomy" id="321146"/>
    <lineage>
        <taxon>Eukaryota</taxon>
        <taxon>Fungi</taxon>
        <taxon>Dikarya</taxon>
        <taxon>Ascomycota</taxon>
        <taxon>Pezizomycotina</taxon>
        <taxon>Dothideomycetes</taxon>
        <taxon>Dothideomycetidae</taxon>
        <taxon>Mycosphaerellales</taxon>
        <taxon>Mycosphaerellaceae</taxon>
        <taxon>Pseudocercospora</taxon>
    </lineage>
</organism>
<dbReference type="PANTHER" id="PTHR45626">
    <property type="entry name" value="TRANSCRIPTION TERMINATION FACTOR 2-RELATED"/>
    <property type="match status" value="1"/>
</dbReference>
<dbReference type="EMBL" id="LFZN01000002">
    <property type="protein sequence ID" value="KXT07380.1"/>
    <property type="molecule type" value="Genomic_DNA"/>
</dbReference>
<dbReference type="OrthoDB" id="2801544at2759"/>
<dbReference type="GO" id="GO:0005634">
    <property type="term" value="C:nucleus"/>
    <property type="evidence" value="ECO:0007669"/>
    <property type="project" value="TreeGrafter"/>
</dbReference>
<evidence type="ECO:0000313" key="7">
    <source>
        <dbReference type="Proteomes" id="UP000070133"/>
    </source>
</evidence>
<evidence type="ECO:0000313" key="6">
    <source>
        <dbReference type="EMBL" id="KXT07380.1"/>
    </source>
</evidence>
<feature type="domain" description="Helicase C-terminal" evidence="5">
    <location>
        <begin position="956"/>
        <end position="1106"/>
    </location>
</feature>
<feature type="compositionally biased region" description="Polar residues" evidence="4">
    <location>
        <begin position="856"/>
        <end position="866"/>
    </location>
</feature>
<dbReference type="CDD" id="cd18793">
    <property type="entry name" value="SF2_C_SNF"/>
    <property type="match status" value="1"/>
</dbReference>
<dbReference type="SUPFAM" id="SSF52540">
    <property type="entry name" value="P-loop containing nucleoside triphosphate hydrolases"/>
    <property type="match status" value="2"/>
</dbReference>
<evidence type="ECO:0000256" key="3">
    <source>
        <dbReference type="ARBA" id="ARBA00022840"/>
    </source>
</evidence>
<evidence type="ECO:0000256" key="2">
    <source>
        <dbReference type="ARBA" id="ARBA00022801"/>
    </source>
</evidence>
<dbReference type="InterPro" id="IPR027417">
    <property type="entry name" value="P-loop_NTPase"/>
</dbReference>
<evidence type="ECO:0000256" key="4">
    <source>
        <dbReference type="SAM" id="MobiDB-lite"/>
    </source>
</evidence>
<sequence length="1236" mass="138614">MDFSSGTASPSVTTTLQHESNHQSPPSTPGSSRHSPGHQYAAHLSEEAVKLTANLDNFLALGCLCFQDLLLPDEQASGIDAWHEVTSTTTLGQETTLTSNLTKLLYSGWIRMQYSSCSYRPQWSVVRIYLLYQDVGLREIDRSNRHLLAALESILPEINTDNRAWNGHYIPQKYRAFDCWASPEKGNPSLFYLFNQIPSPSPSPENVDTRFARQALEDILGRRYSVQGLKTSLYPYQRRSAGAMLQRESTQQLHLDPRLEERIAPDGSTFYYSSRDLHFFRDPQFWETPRGGVLAESMGLGKTVICLALILATKNHLPSIPDQYASVQVRSKTGSLSQMAISAINRSSYPWKVEAARMRAYGQRIPESCEYMLEKQPPTYRVPGVRHRWNRHTAFAAPQDTTLASTTIIVVPANLIKQWRREIDKHVEVGALKLLVVDDRKVILPPPEQLRTYDIVLFTRNRFDFEDQDGQDSGGRRMSTVPLVCTCPYRGATRDPMCTCLKEADLYSSPLKRLHFKRLIVDEGHFFSNKYTSSTIRVAKNLIKADHRWVVSGTPAKDLLGVDIGLENADSRDELLERRKTFDSRHDVSGAIESVNALASNFLQSTPWQANDAKLYIYRHMNFRNKTYSGFSSCFRRVLENLVIKTRPEDVDIEIPPFTHQVKLLEPSFYDKLTANLFTLVLTANAVTSERTGTDYLFHKNSAKDRYRLVSNLRQSAFFWSGFSEADLDASIENSTGYLAKEDTGCGPQDRQLLLDALDSAKAVLASKGWQAMSRSHELGIFIDDWPEDNAEHWAFDENTDPLLTGIAQLLEAQKYVHQRLHLDDPGEGMAGAGIRSLAPIRWSDTKATEGDEASPKTNGKTENAILTKSGIIASSLHGEPLKRRSSISSPGKPPTHRYSPNAKRRKVAKSGDTATQSKVTGPSAVIAHDAARVPDNSPYSRARIVGTTSSKLSYLLSQILEHYSKEKILVFYTGDNAAWYIAQCLELFNIKHEIYEKSLSAEKKAQYVETFQEKEELRVMLMDVGQAAFGLNICAASRIYFVNPVCRPHLESQAIKRAHRIGQLRKVTVETLVLRGSIEEKMLDRSWEMSEAEHKEAKVLEDDLGIKAIIQSARPLPLNEAETNPGLARMAPLDKPEQLWCRPGWREGTNAGSPSRKRKRSTLNDASDPKKSKRTIHEYGESVCHPQVQVQRYSGLISEISEKIASPSQVTGLGFAGDAVPSQMAAGGRPIATES</sequence>
<comment type="caution">
    <text evidence="6">The sequence shown here is derived from an EMBL/GenBank/DDBJ whole genome shotgun (WGS) entry which is preliminary data.</text>
</comment>
<feature type="region of interest" description="Disordered" evidence="4">
    <location>
        <begin position="1"/>
        <end position="39"/>
    </location>
</feature>
<protein>
    <recommendedName>
        <fullName evidence="5">Helicase C-terminal domain-containing protein</fullName>
    </recommendedName>
</protein>
<feature type="region of interest" description="Disordered" evidence="4">
    <location>
        <begin position="880"/>
        <end position="923"/>
    </location>
</feature>
<dbReference type="GO" id="GO:0016787">
    <property type="term" value="F:hydrolase activity"/>
    <property type="evidence" value="ECO:0007669"/>
    <property type="project" value="UniProtKB-KW"/>
</dbReference>
<dbReference type="STRING" id="321146.A0A139HY23"/>
<keyword evidence="1" id="KW-0547">Nucleotide-binding</keyword>
<feature type="region of interest" description="Disordered" evidence="4">
    <location>
        <begin position="1141"/>
        <end position="1182"/>
    </location>
</feature>
<dbReference type="PROSITE" id="PS51194">
    <property type="entry name" value="HELICASE_CTER"/>
    <property type="match status" value="1"/>
</dbReference>
<accession>A0A139HY23</accession>
<evidence type="ECO:0000256" key="1">
    <source>
        <dbReference type="ARBA" id="ARBA00022741"/>
    </source>
</evidence>
<dbReference type="AlphaFoldDB" id="A0A139HY23"/>
<dbReference type="Proteomes" id="UP000070133">
    <property type="component" value="Unassembled WGS sequence"/>
</dbReference>
<feature type="region of interest" description="Disordered" evidence="4">
    <location>
        <begin position="842"/>
        <end position="866"/>
    </location>
</feature>
<proteinExistence type="predicted"/>
<dbReference type="InterPro" id="IPR000330">
    <property type="entry name" value="SNF2_N"/>
</dbReference>
<dbReference type="CDD" id="cd18008">
    <property type="entry name" value="DEXDc_SHPRH-like"/>
    <property type="match status" value="1"/>
</dbReference>
<dbReference type="GO" id="GO:0008094">
    <property type="term" value="F:ATP-dependent activity, acting on DNA"/>
    <property type="evidence" value="ECO:0007669"/>
    <property type="project" value="TreeGrafter"/>
</dbReference>
<reference evidence="6 7" key="1">
    <citation type="submission" date="2015-07" db="EMBL/GenBank/DDBJ databases">
        <title>Comparative genomics of the Sigatoka disease complex on banana suggests a link between parallel evolutionary changes in Pseudocercospora fijiensis and Pseudocercospora eumusae and increased virulence on the banana host.</title>
        <authorList>
            <person name="Chang T.-C."/>
            <person name="Salvucci A."/>
            <person name="Crous P.W."/>
            <person name="Stergiopoulos I."/>
        </authorList>
    </citation>
    <scope>NUCLEOTIDE SEQUENCE [LARGE SCALE GENOMIC DNA]</scope>
    <source>
        <strain evidence="6 7">CBS 114824</strain>
    </source>
</reference>
<feature type="compositionally biased region" description="Polar residues" evidence="4">
    <location>
        <begin position="1"/>
        <end position="34"/>
    </location>
</feature>
<dbReference type="InterPro" id="IPR014001">
    <property type="entry name" value="Helicase_ATP-bd"/>
</dbReference>
<keyword evidence="7" id="KW-1185">Reference proteome</keyword>